<keyword evidence="9" id="KW-0289">Folate biosynthesis</keyword>
<dbReference type="GO" id="GO:0016301">
    <property type="term" value="F:kinase activity"/>
    <property type="evidence" value="ECO:0007669"/>
    <property type="project" value="UniProtKB-KW"/>
</dbReference>
<keyword evidence="5" id="KW-0808">Transferase</keyword>
<gene>
    <name evidence="14" type="primary">folK</name>
    <name evidence="14" type="ORF">COB13_16030</name>
</gene>
<dbReference type="UniPathway" id="UPA00077">
    <property type="reaction ID" value="UER00155"/>
</dbReference>
<evidence type="ECO:0000259" key="13">
    <source>
        <dbReference type="PROSITE" id="PS00794"/>
    </source>
</evidence>
<evidence type="ECO:0000256" key="1">
    <source>
        <dbReference type="ARBA" id="ARBA00005051"/>
    </source>
</evidence>
<dbReference type="PANTHER" id="PTHR43071:SF1">
    <property type="entry name" value="2-AMINO-4-HYDROXY-6-HYDROXYMETHYLDIHYDROPTERIDINE PYROPHOSPHOKINASE"/>
    <property type="match status" value="1"/>
</dbReference>
<dbReference type="SUPFAM" id="SSF55083">
    <property type="entry name" value="6-hydroxymethyl-7,8-dihydropterin pyrophosphokinase, HPPK"/>
    <property type="match status" value="1"/>
</dbReference>
<dbReference type="GO" id="GO:0003848">
    <property type="term" value="F:2-amino-4-hydroxy-6-hydroxymethyldihydropteridine diphosphokinase activity"/>
    <property type="evidence" value="ECO:0007669"/>
    <property type="project" value="UniProtKB-EC"/>
</dbReference>
<dbReference type="GO" id="GO:0046654">
    <property type="term" value="P:tetrahydrofolate biosynthetic process"/>
    <property type="evidence" value="ECO:0007669"/>
    <property type="project" value="UniProtKB-UniPathway"/>
</dbReference>
<dbReference type="EC" id="2.7.6.3" evidence="3"/>
<evidence type="ECO:0000313" key="14">
    <source>
        <dbReference type="EMBL" id="PCI97321.1"/>
    </source>
</evidence>
<evidence type="ECO:0000256" key="10">
    <source>
        <dbReference type="ARBA" id="ARBA00029409"/>
    </source>
</evidence>
<evidence type="ECO:0000256" key="3">
    <source>
        <dbReference type="ARBA" id="ARBA00013253"/>
    </source>
</evidence>
<accession>A0A2A4YRH1</accession>
<feature type="domain" description="7,8-dihydro-6-hydroxymethylpterin-pyrophosphokinase" evidence="13">
    <location>
        <begin position="109"/>
        <end position="120"/>
    </location>
</feature>
<comment type="caution">
    <text evidence="14">The sequence shown here is derived from an EMBL/GenBank/DDBJ whole genome shotgun (WGS) entry which is preliminary data.</text>
</comment>
<sequence>MIILSLGSNLPSKWGKRMETLSWAIEQLGAYRIDIIRQSAAYGSPPMTLNSKNSLNAHMATQQTIDDDDLPDLYYVNINLMVKTSKGPAQLLYCLKQIEQAAGRAPGKRWASRPLDIDIIDYKGVICGAGIEYNQRKHAGFLPLTLPHPGLCKRAFVLKPLWQIAPFWHHPQNGKTASQLINTLK</sequence>
<evidence type="ECO:0000256" key="9">
    <source>
        <dbReference type="ARBA" id="ARBA00022909"/>
    </source>
</evidence>
<dbReference type="PANTHER" id="PTHR43071">
    <property type="entry name" value="2-AMINO-4-HYDROXY-6-HYDROXYMETHYLDIHYDROPTERIDINE PYROPHOSPHOKINASE"/>
    <property type="match status" value="1"/>
</dbReference>
<dbReference type="GO" id="GO:0005524">
    <property type="term" value="F:ATP binding"/>
    <property type="evidence" value="ECO:0007669"/>
    <property type="project" value="UniProtKB-KW"/>
</dbReference>
<dbReference type="PROSITE" id="PS00794">
    <property type="entry name" value="HPPK"/>
    <property type="match status" value="1"/>
</dbReference>
<keyword evidence="6" id="KW-0547">Nucleotide-binding</keyword>
<dbReference type="InterPro" id="IPR000550">
    <property type="entry name" value="Hppk"/>
</dbReference>
<dbReference type="Pfam" id="PF01288">
    <property type="entry name" value="HPPK"/>
    <property type="match status" value="1"/>
</dbReference>
<dbReference type="InterPro" id="IPR035907">
    <property type="entry name" value="Hppk_sf"/>
</dbReference>
<dbReference type="GO" id="GO:0046656">
    <property type="term" value="P:folic acid biosynthetic process"/>
    <property type="evidence" value="ECO:0007669"/>
    <property type="project" value="UniProtKB-KW"/>
</dbReference>
<evidence type="ECO:0000256" key="11">
    <source>
        <dbReference type="ARBA" id="ARBA00029766"/>
    </source>
</evidence>
<dbReference type="AlphaFoldDB" id="A0A2A4YRH1"/>
<comment type="pathway">
    <text evidence="1">Cofactor biosynthesis; tetrahydrofolate biosynthesis; 2-amino-4-hydroxy-6-hydroxymethyl-7,8-dihydropteridine diphosphate from 7,8-dihydroneopterin triphosphate: step 4/4.</text>
</comment>
<reference key="1">
    <citation type="submission" date="2017-08" db="EMBL/GenBank/DDBJ databases">
        <title>A dynamic microbial community with high functional redundancy inhabits the cold, oxic subseafloor aquifer.</title>
        <authorList>
            <person name="Tully B.J."/>
            <person name="Wheat C.G."/>
            <person name="Glazer B.T."/>
            <person name="Huber J.A."/>
        </authorList>
    </citation>
    <scope>NUCLEOTIDE SEQUENCE [LARGE SCALE GENOMIC DNA]</scope>
</reference>
<keyword evidence="8" id="KW-0067">ATP-binding</keyword>
<keyword evidence="7 14" id="KW-0418">Kinase</keyword>
<comment type="function">
    <text evidence="10">Catalyzes the transfer of pyrophosphate from adenosine triphosphate (ATP) to 6-hydroxymethyl-7,8-dihydropterin, an enzymatic step in folate biosynthesis pathway.</text>
</comment>
<dbReference type="NCBIfam" id="TIGR01498">
    <property type="entry name" value="folK"/>
    <property type="match status" value="1"/>
</dbReference>
<organism evidence="14">
    <name type="scientific">OCS116 cluster bacterium</name>
    <dbReference type="NCBI Taxonomy" id="2030921"/>
    <lineage>
        <taxon>Bacteria</taxon>
        <taxon>Pseudomonadati</taxon>
        <taxon>Pseudomonadota</taxon>
        <taxon>Alphaproteobacteria</taxon>
        <taxon>OCS116 cluster</taxon>
    </lineage>
</organism>
<dbReference type="Gene3D" id="3.30.70.560">
    <property type="entry name" value="7,8-Dihydro-6-hydroxymethylpterin-pyrophosphokinase HPPK"/>
    <property type="match status" value="1"/>
</dbReference>
<proteinExistence type="inferred from homology"/>
<reference evidence="14" key="2">
    <citation type="journal article" date="2018" name="ISME J.">
        <title>A dynamic microbial community with high functional redundancy inhabits the cold, oxic subseafloor aquifer.</title>
        <authorList>
            <person name="Tully B.J."/>
            <person name="Wheat C.G."/>
            <person name="Glazer B.T."/>
            <person name="Huber J.A."/>
        </authorList>
    </citation>
    <scope>NUCLEOTIDE SEQUENCE</scope>
    <source>
        <strain evidence="14">NORP83</strain>
    </source>
</reference>
<evidence type="ECO:0000256" key="7">
    <source>
        <dbReference type="ARBA" id="ARBA00022777"/>
    </source>
</evidence>
<evidence type="ECO:0000256" key="2">
    <source>
        <dbReference type="ARBA" id="ARBA00005810"/>
    </source>
</evidence>
<comment type="similarity">
    <text evidence="2">Belongs to the HPPK family.</text>
</comment>
<dbReference type="EMBL" id="NVUS01000031">
    <property type="protein sequence ID" value="PCI97321.1"/>
    <property type="molecule type" value="Genomic_DNA"/>
</dbReference>
<name>A0A2A4YRH1_9PROT</name>
<evidence type="ECO:0000256" key="4">
    <source>
        <dbReference type="ARBA" id="ARBA00016218"/>
    </source>
</evidence>
<dbReference type="CDD" id="cd00483">
    <property type="entry name" value="HPPK"/>
    <property type="match status" value="1"/>
</dbReference>
<evidence type="ECO:0000256" key="12">
    <source>
        <dbReference type="ARBA" id="ARBA00033413"/>
    </source>
</evidence>
<evidence type="ECO:0000256" key="8">
    <source>
        <dbReference type="ARBA" id="ARBA00022840"/>
    </source>
</evidence>
<evidence type="ECO:0000256" key="6">
    <source>
        <dbReference type="ARBA" id="ARBA00022741"/>
    </source>
</evidence>
<protein>
    <recommendedName>
        <fullName evidence="4">2-amino-4-hydroxy-6-hydroxymethyldihydropteridine pyrophosphokinase</fullName>
        <ecNumber evidence="3">2.7.6.3</ecNumber>
    </recommendedName>
    <alternativeName>
        <fullName evidence="11">6-hydroxymethyl-7,8-dihydropterin pyrophosphokinase</fullName>
    </alternativeName>
    <alternativeName>
        <fullName evidence="12">7,8-dihydro-6-hydroxymethylpterin-pyrophosphokinase</fullName>
    </alternativeName>
</protein>
<evidence type="ECO:0000256" key="5">
    <source>
        <dbReference type="ARBA" id="ARBA00022679"/>
    </source>
</evidence>